<dbReference type="SUPFAM" id="SSF56601">
    <property type="entry name" value="beta-lactamase/transpeptidase-like"/>
    <property type="match status" value="1"/>
</dbReference>
<evidence type="ECO:0000256" key="4">
    <source>
        <dbReference type="ARBA" id="ARBA00022960"/>
    </source>
</evidence>
<evidence type="ECO:0000256" key="2">
    <source>
        <dbReference type="ARBA" id="ARBA00022729"/>
    </source>
</evidence>
<dbReference type="GO" id="GO:0008360">
    <property type="term" value="P:regulation of cell shape"/>
    <property type="evidence" value="ECO:0007669"/>
    <property type="project" value="UniProtKB-KW"/>
</dbReference>
<feature type="transmembrane region" description="Helical" evidence="10">
    <location>
        <begin position="358"/>
        <end position="376"/>
    </location>
</feature>
<evidence type="ECO:0000256" key="1">
    <source>
        <dbReference type="ARBA" id="ARBA00007164"/>
    </source>
</evidence>
<keyword evidence="14" id="KW-1185">Reference proteome</keyword>
<keyword evidence="5" id="KW-0573">Peptidoglycan synthesis</keyword>
<comment type="caution">
    <text evidence="13">The sequence shown here is derived from an EMBL/GenBank/DDBJ whole genome shotgun (WGS) entry which is preliminary data.</text>
</comment>
<evidence type="ECO:0000313" key="14">
    <source>
        <dbReference type="Proteomes" id="UP000036045"/>
    </source>
</evidence>
<evidence type="ECO:0000256" key="7">
    <source>
        <dbReference type="PIRSR" id="PIRSR618044-1"/>
    </source>
</evidence>
<dbReference type="GO" id="GO:0071555">
    <property type="term" value="P:cell wall organization"/>
    <property type="evidence" value="ECO:0007669"/>
    <property type="project" value="UniProtKB-KW"/>
</dbReference>
<keyword evidence="3" id="KW-0378">Hydrolase</keyword>
<dbReference type="OrthoDB" id="9791132at2"/>
<dbReference type="RefSeq" id="WP_047943408.1">
    <property type="nucleotide sequence ID" value="NZ_CP053989.1"/>
</dbReference>
<dbReference type="PANTHER" id="PTHR21581">
    <property type="entry name" value="D-ALANYL-D-ALANINE CARBOXYPEPTIDASE"/>
    <property type="match status" value="1"/>
</dbReference>
<evidence type="ECO:0000256" key="9">
    <source>
        <dbReference type="RuleBase" id="RU004016"/>
    </source>
</evidence>
<dbReference type="InterPro" id="IPR018044">
    <property type="entry name" value="Peptidase_S11"/>
</dbReference>
<evidence type="ECO:0000259" key="12">
    <source>
        <dbReference type="Pfam" id="PF00768"/>
    </source>
</evidence>
<dbReference type="AlphaFoldDB" id="A0A0J1IGJ7"/>
<dbReference type="PANTHER" id="PTHR21581:SF33">
    <property type="entry name" value="D-ALANYL-D-ALANINE CARBOXYPEPTIDASE DACB"/>
    <property type="match status" value="1"/>
</dbReference>
<accession>A0A0J1IGJ7</accession>
<evidence type="ECO:0000256" key="10">
    <source>
        <dbReference type="SAM" id="Phobius"/>
    </source>
</evidence>
<dbReference type="InterPro" id="IPR012338">
    <property type="entry name" value="Beta-lactam/transpept-like"/>
</dbReference>
<dbReference type="GO" id="GO:0009002">
    <property type="term" value="F:serine-type D-Ala-D-Ala carboxypeptidase activity"/>
    <property type="evidence" value="ECO:0007669"/>
    <property type="project" value="InterPro"/>
</dbReference>
<evidence type="ECO:0000313" key="13">
    <source>
        <dbReference type="EMBL" id="KLV25068.1"/>
    </source>
</evidence>
<reference evidence="13 14" key="1">
    <citation type="submission" date="2015-05" db="EMBL/GenBank/DDBJ databases">
        <title>Whole genome sequence and identification of bacterial endophytes from Costus igneus.</title>
        <authorList>
            <person name="Lee Y.P."/>
            <person name="Gan H.M."/>
            <person name="Eng W."/>
            <person name="Wheatley M.S."/>
            <person name="Caraballo A."/>
            <person name="Polter S."/>
            <person name="Savka M.A."/>
            <person name="Hudson A.O."/>
        </authorList>
    </citation>
    <scope>NUCLEOTIDE SEQUENCE [LARGE SCALE GENOMIC DNA]</scope>
    <source>
        <strain evidence="13 14">RIT379</strain>
    </source>
</reference>
<feature type="active site" description="Proton acceptor" evidence="7">
    <location>
        <position position="63"/>
    </location>
</feature>
<keyword evidence="4" id="KW-0133">Cell shape</keyword>
<proteinExistence type="inferred from homology"/>
<evidence type="ECO:0000256" key="11">
    <source>
        <dbReference type="SAM" id="SignalP"/>
    </source>
</evidence>
<dbReference type="PATRIC" id="fig|1397.4.peg.1528"/>
<dbReference type="GeneID" id="56349633"/>
<feature type="active site" evidence="7">
    <location>
        <position position="115"/>
    </location>
</feature>
<dbReference type="Pfam" id="PF00768">
    <property type="entry name" value="Peptidase_S11"/>
    <property type="match status" value="1"/>
</dbReference>
<comment type="similarity">
    <text evidence="1 9">Belongs to the peptidase S11 family.</text>
</comment>
<keyword evidence="10" id="KW-0472">Membrane</keyword>
<name>A0A0J1IGJ7_NIACI</name>
<dbReference type="GO" id="GO:0006508">
    <property type="term" value="P:proteolysis"/>
    <property type="evidence" value="ECO:0007669"/>
    <property type="project" value="InterPro"/>
</dbReference>
<feature type="binding site" evidence="8">
    <location>
        <position position="224"/>
    </location>
    <ligand>
        <name>substrate</name>
    </ligand>
</feature>
<dbReference type="Proteomes" id="UP000036045">
    <property type="component" value="Unassembled WGS sequence"/>
</dbReference>
<evidence type="ECO:0000256" key="6">
    <source>
        <dbReference type="ARBA" id="ARBA00023316"/>
    </source>
</evidence>
<evidence type="ECO:0000256" key="5">
    <source>
        <dbReference type="ARBA" id="ARBA00022984"/>
    </source>
</evidence>
<evidence type="ECO:0000256" key="8">
    <source>
        <dbReference type="PIRSR" id="PIRSR618044-2"/>
    </source>
</evidence>
<organism evidence="13 14">
    <name type="scientific">Niallia circulans</name>
    <name type="common">Bacillus circulans</name>
    <dbReference type="NCBI Taxonomy" id="1397"/>
    <lineage>
        <taxon>Bacteria</taxon>
        <taxon>Bacillati</taxon>
        <taxon>Bacillota</taxon>
        <taxon>Bacilli</taxon>
        <taxon>Bacillales</taxon>
        <taxon>Bacillaceae</taxon>
        <taxon>Niallia</taxon>
    </lineage>
</organism>
<keyword evidence="6" id="KW-0961">Cell wall biogenesis/degradation</keyword>
<dbReference type="EMBL" id="LDPH01000018">
    <property type="protein sequence ID" value="KLV25068.1"/>
    <property type="molecule type" value="Genomic_DNA"/>
</dbReference>
<dbReference type="GO" id="GO:0009252">
    <property type="term" value="P:peptidoglycan biosynthetic process"/>
    <property type="evidence" value="ECO:0007669"/>
    <property type="project" value="UniProtKB-KW"/>
</dbReference>
<evidence type="ECO:0000256" key="3">
    <source>
        <dbReference type="ARBA" id="ARBA00022801"/>
    </source>
</evidence>
<feature type="signal peptide" evidence="11">
    <location>
        <begin position="1"/>
        <end position="23"/>
    </location>
</feature>
<feature type="domain" description="Peptidase S11 D-alanyl-D-alanine carboxypeptidase A N-terminal" evidence="12">
    <location>
        <begin position="26"/>
        <end position="252"/>
    </location>
</feature>
<protein>
    <submittedName>
        <fullName evidence="13">Peptidase S11</fullName>
    </submittedName>
</protein>
<keyword evidence="2 11" id="KW-0732">Signal</keyword>
<feature type="active site" description="Acyl-ester intermediate" evidence="7">
    <location>
        <position position="60"/>
    </location>
</feature>
<dbReference type="PRINTS" id="PR00725">
    <property type="entry name" value="DADACBPTASE1"/>
</dbReference>
<dbReference type="InterPro" id="IPR001967">
    <property type="entry name" value="Peptidase_S11_N"/>
</dbReference>
<keyword evidence="10" id="KW-1133">Transmembrane helix</keyword>
<sequence length="383" mass="42772">MKETSIVFCFVLLLFCFPAISNAEDNREPELISEAAFLLDSDTGAVLYEKNGYKKMYPASLTKIATAIYAIENGKLDDIVTVSENAYSTEGTKVYLEKGEQVTLRHLLDGMLINSGNDAAIAIAEYLDGTVSDFETSINKYLKEKVNVHSTHFKNPNGLFDKDHYTTANDLALITQYAMKNETFREIFGTDELKWDGLSWDTTLVSHHQMVNGSRPYDKVTGGKTGYVDESKQTLATTAENGELGLIAIVLKGTYKQDVYNDTEALMDYGFNQYTHKILPAGKSFFANGNTYETSEEVNITVPRTKGKEEVSSTGIFMIENDNGDIVQSVQLAKTKPAEETFKKNIPNEAGRDEKKSSFPGIVFIIPFAIYLIYVMRKKAIKR</sequence>
<keyword evidence="10" id="KW-0812">Transmembrane</keyword>
<gene>
    <name evidence="13" type="ORF">ABW02_16660</name>
</gene>
<feature type="chain" id="PRO_5030008446" evidence="11">
    <location>
        <begin position="24"/>
        <end position="383"/>
    </location>
</feature>
<dbReference type="Gene3D" id="3.40.710.10">
    <property type="entry name" value="DD-peptidase/beta-lactamase superfamily"/>
    <property type="match status" value="1"/>
</dbReference>